<sequence length="137" mass="15953">MAILTKLPQRFEDCEIRSISFDHPNVVIKIFDPFEMDYYTITYTNVAFMIMETDHIQNVVGEIFDFQNFDEAIRQSSFKNYCILRDLSDLLRENYGNYRIGYYNPIAGGDIVLAYASLMVELGMERNQSKMATLSQS</sequence>
<reference evidence="1 2" key="1">
    <citation type="submission" date="2016-01" db="EMBL/GenBank/DDBJ databases">
        <authorList>
            <person name="Oliw E.H."/>
        </authorList>
    </citation>
    <scope>NUCLEOTIDE SEQUENCE [LARGE SCALE GENOMIC DNA]</scope>
    <source>
        <strain evidence="1 2">Zutra 3-1</strain>
    </source>
</reference>
<dbReference type="AlphaFoldDB" id="A0A1S7RLS4"/>
<dbReference type="EMBL" id="FBWG01000038">
    <property type="protein sequence ID" value="CUX54493.1"/>
    <property type="molecule type" value="Genomic_DNA"/>
</dbReference>
<evidence type="ECO:0000313" key="2">
    <source>
        <dbReference type="Proteomes" id="UP000191987"/>
    </source>
</evidence>
<dbReference type="Proteomes" id="UP000191987">
    <property type="component" value="Unassembled WGS sequence"/>
</dbReference>
<proteinExistence type="predicted"/>
<accession>A0A1S7RLS4</accession>
<dbReference type="RefSeq" id="WP_080819021.1">
    <property type="nucleotide sequence ID" value="NZ_LT009749.1"/>
</dbReference>
<name>A0A1S7RLS4_9HYPH</name>
<evidence type="ECO:0000313" key="1">
    <source>
        <dbReference type="EMBL" id="CUX54493.1"/>
    </source>
</evidence>
<organism evidence="1 2">
    <name type="scientific">Agrobacterium deltaense Zutra 3/1</name>
    <dbReference type="NCBI Taxonomy" id="1183427"/>
    <lineage>
        <taxon>Bacteria</taxon>
        <taxon>Pseudomonadati</taxon>
        <taxon>Pseudomonadota</taxon>
        <taxon>Alphaproteobacteria</taxon>
        <taxon>Hyphomicrobiales</taxon>
        <taxon>Rhizobiaceae</taxon>
        <taxon>Rhizobium/Agrobacterium group</taxon>
        <taxon>Agrobacterium</taxon>
    </lineage>
</organism>
<protein>
    <submittedName>
        <fullName evidence="1">Uncharacterized protein</fullName>
    </submittedName>
</protein>
<gene>
    <name evidence="1" type="ORF">AGR7C_Lc20134</name>
</gene>